<evidence type="ECO:0000313" key="6">
    <source>
        <dbReference type="Proteomes" id="UP000071533"/>
    </source>
</evidence>
<keyword evidence="1" id="KW-0812">Transmembrane</keyword>
<keyword evidence="1" id="KW-1133">Transmembrane helix</keyword>
<evidence type="ECO:0000313" key="4">
    <source>
        <dbReference type="EMBL" id="CYU87541.1"/>
    </source>
</evidence>
<feature type="transmembrane region" description="Helical" evidence="1">
    <location>
        <begin position="6"/>
        <end position="24"/>
    </location>
</feature>
<accession>A0A0Z8IXQ8</accession>
<dbReference type="RefSeq" id="WP_029180393.1">
    <property type="nucleotide sequence ID" value="NZ_CEDY01000016.1"/>
</dbReference>
<dbReference type="EMBL" id="FIHA01000010">
    <property type="protein sequence ID" value="CYU73847.1"/>
    <property type="molecule type" value="Genomic_DNA"/>
</dbReference>
<dbReference type="EMBL" id="FIGJ01000019">
    <property type="protein sequence ID" value="CYU87541.1"/>
    <property type="molecule type" value="Genomic_DNA"/>
</dbReference>
<dbReference type="Proteomes" id="UP000072794">
    <property type="component" value="Unassembled WGS sequence"/>
</dbReference>
<evidence type="ECO:0000313" key="9">
    <source>
        <dbReference type="Proteomes" id="UP000073494"/>
    </source>
</evidence>
<evidence type="ECO:0000313" key="7">
    <source>
        <dbReference type="Proteomes" id="UP000072618"/>
    </source>
</evidence>
<dbReference type="Proteomes" id="UP000072618">
    <property type="component" value="Unassembled WGS sequence"/>
</dbReference>
<name>A0A0Z8IXQ8_STRSU</name>
<organism evidence="5 6">
    <name type="scientific">Streptococcus suis</name>
    <dbReference type="NCBI Taxonomy" id="1307"/>
    <lineage>
        <taxon>Bacteria</taxon>
        <taxon>Bacillati</taxon>
        <taxon>Bacillota</taxon>
        <taxon>Bacilli</taxon>
        <taxon>Lactobacillales</taxon>
        <taxon>Streptococcaceae</taxon>
        <taxon>Streptococcus</taxon>
    </lineage>
</organism>
<sequence>MIEIFPYSITSYLTSFIIHLFLIARKQWFAVKTKLGYEPYNSWKPTTYFIVKSRALSSEKMHFFLRDIRQRSELANIIIIGKDIDYEELFRNHYRVFGVIDTSEDQSFGYIRKEIFHYLDALYPSQTPGKKR</sequence>
<evidence type="ECO:0000313" key="2">
    <source>
        <dbReference type="EMBL" id="CYU73847.1"/>
    </source>
</evidence>
<proteinExistence type="predicted"/>
<reference evidence="6 7" key="1">
    <citation type="submission" date="2016-02" db="EMBL/GenBank/DDBJ databases">
        <authorList>
            <consortium name="Pathogen Informatics"/>
        </authorList>
    </citation>
    <scope>NUCLEOTIDE SEQUENCE [LARGE SCALE GENOMIC DNA]</scope>
    <source>
        <strain evidence="4 7">LSS32</strain>
        <strain evidence="2 8">LSS52</strain>
        <strain evidence="3 9">LSS54</strain>
        <strain evidence="5 6">LSS69</strain>
    </source>
</reference>
<evidence type="ECO:0000256" key="1">
    <source>
        <dbReference type="SAM" id="Phobius"/>
    </source>
</evidence>
<evidence type="ECO:0000313" key="8">
    <source>
        <dbReference type="Proteomes" id="UP000072794"/>
    </source>
</evidence>
<dbReference type="Proteomes" id="UP000073494">
    <property type="component" value="Unassembled WGS sequence"/>
</dbReference>
<evidence type="ECO:0000313" key="3">
    <source>
        <dbReference type="EMBL" id="CYU77147.1"/>
    </source>
</evidence>
<dbReference type="AlphaFoldDB" id="A0A0Z8IXQ8"/>
<evidence type="ECO:0000313" key="5">
    <source>
        <dbReference type="EMBL" id="CYV43614.1"/>
    </source>
</evidence>
<keyword evidence="1" id="KW-0472">Membrane</keyword>
<dbReference type="EMBL" id="FIHD01000006">
    <property type="protein sequence ID" value="CYU77147.1"/>
    <property type="molecule type" value="Genomic_DNA"/>
</dbReference>
<protein>
    <submittedName>
        <fullName evidence="5">Uncharacterized protein</fullName>
    </submittedName>
</protein>
<gene>
    <name evidence="4" type="ORF">ERS132394_01633</name>
    <name evidence="2" type="ORF">ERS132414_00680</name>
    <name evidence="3" type="ORF">ERS132416_00580</name>
    <name evidence="5" type="ORF">ERS132431_01437</name>
</gene>
<dbReference type="Proteomes" id="UP000071533">
    <property type="component" value="Unassembled WGS sequence"/>
</dbReference>
<dbReference type="EMBL" id="FIHS01000018">
    <property type="protein sequence ID" value="CYV43614.1"/>
    <property type="molecule type" value="Genomic_DNA"/>
</dbReference>